<name>A0A1P9WX46_9BACT</name>
<protein>
    <recommendedName>
        <fullName evidence="3 12">Ribokinase</fullName>
        <shortName evidence="12">RK</shortName>
        <ecNumber evidence="2 12">2.7.1.15</ecNumber>
    </recommendedName>
</protein>
<feature type="binding site" evidence="12">
    <location>
        <position position="189"/>
    </location>
    <ligand>
        <name>ATP</name>
        <dbReference type="ChEBI" id="CHEBI:30616"/>
    </ligand>
</feature>
<feature type="binding site" evidence="12">
    <location>
        <position position="255"/>
    </location>
    <ligand>
        <name>K(+)</name>
        <dbReference type="ChEBI" id="CHEBI:29103"/>
    </ligand>
</feature>
<comment type="similarity">
    <text evidence="12">Belongs to the carbohydrate kinase PfkB family. Ribokinase subfamily.</text>
</comment>
<comment type="subcellular location">
    <subcellularLocation>
        <location evidence="12">Cytoplasm</location>
    </subcellularLocation>
</comment>
<dbReference type="NCBIfam" id="NF008353">
    <property type="entry name" value="PRK11142.1"/>
    <property type="match status" value="1"/>
</dbReference>
<dbReference type="NCBIfam" id="TIGR02152">
    <property type="entry name" value="D_ribokin_bact"/>
    <property type="match status" value="1"/>
</dbReference>
<dbReference type="InterPro" id="IPR001763">
    <property type="entry name" value="Rhodanese-like_dom"/>
</dbReference>
<feature type="binding site" evidence="12">
    <location>
        <begin position="40"/>
        <end position="44"/>
    </location>
    <ligand>
        <name>substrate</name>
    </ligand>
</feature>
<feature type="binding site" evidence="12">
    <location>
        <begin position="12"/>
        <end position="14"/>
    </location>
    <ligand>
        <name>substrate</name>
    </ligand>
</feature>
<dbReference type="RefSeq" id="WP_077131385.1">
    <property type="nucleotide sequence ID" value="NZ_CP014263.1"/>
</dbReference>
<dbReference type="InterPro" id="IPR002139">
    <property type="entry name" value="Ribo/fructo_kinase"/>
</dbReference>
<evidence type="ECO:0000259" key="13">
    <source>
        <dbReference type="PROSITE" id="PS50206"/>
    </source>
</evidence>
<evidence type="ECO:0000256" key="6">
    <source>
        <dbReference type="ARBA" id="ARBA00022741"/>
    </source>
</evidence>
<comment type="pathway">
    <text evidence="12">Carbohydrate metabolism; D-ribose degradation; D-ribose 5-phosphate from beta-D-ribopyranose: step 2/2.</text>
</comment>
<proteinExistence type="inferred from homology"/>
<feature type="binding site" evidence="12">
    <location>
        <position position="289"/>
    </location>
    <ligand>
        <name>K(+)</name>
        <dbReference type="ChEBI" id="CHEBI:29103"/>
    </ligand>
</feature>
<keyword evidence="15" id="KW-1185">Reference proteome</keyword>
<dbReference type="SUPFAM" id="SSF53613">
    <property type="entry name" value="Ribokinase-like"/>
    <property type="match status" value="1"/>
</dbReference>
<feature type="binding site" evidence="12">
    <location>
        <position position="253"/>
    </location>
    <ligand>
        <name>K(+)</name>
        <dbReference type="ChEBI" id="CHEBI:29103"/>
    </ligand>
</feature>
<keyword evidence="12" id="KW-0963">Cytoplasm</keyword>
<evidence type="ECO:0000313" key="14">
    <source>
        <dbReference type="EMBL" id="AQG79954.1"/>
    </source>
</evidence>
<comment type="cofactor">
    <cofactor evidence="12">
        <name>Mg(2+)</name>
        <dbReference type="ChEBI" id="CHEBI:18420"/>
    </cofactor>
    <text evidence="12">Requires a divalent cation, most likely magnesium in vivo, as an electrophilic catalyst to aid phosphoryl group transfer. It is the chelate of the metal and the nucleotide that is the actual substrate.</text>
</comment>
<dbReference type="HAMAP" id="MF_01987">
    <property type="entry name" value="Ribokinase"/>
    <property type="match status" value="1"/>
</dbReference>
<keyword evidence="10 12" id="KW-0630">Potassium</keyword>
<evidence type="ECO:0000313" key="15">
    <source>
        <dbReference type="Proteomes" id="UP000187941"/>
    </source>
</evidence>
<feature type="binding site" evidence="12">
    <location>
        <position position="294"/>
    </location>
    <ligand>
        <name>K(+)</name>
        <dbReference type="ChEBI" id="CHEBI:29103"/>
    </ligand>
</feature>
<evidence type="ECO:0000256" key="9">
    <source>
        <dbReference type="ARBA" id="ARBA00022842"/>
    </source>
</evidence>
<evidence type="ECO:0000256" key="8">
    <source>
        <dbReference type="ARBA" id="ARBA00022840"/>
    </source>
</evidence>
<dbReference type="OrthoDB" id="9775849at2"/>
<dbReference type="Proteomes" id="UP000187941">
    <property type="component" value="Chromosome"/>
</dbReference>
<sequence length="312" mass="32231">MAMSVFVVGSSNTDMVVKAHKLPAPGETVMGDLFLMNPGGKGANQAVAAARLSEPGSPAIRFVAKVGNDVFGHQAVEQFRQEGIDSTHVLTDPQHPSGVALINVDAKGENCIAVAPGANHQLRPAEVLDALEQAPAGSLLLLQLESPLPTVEAAVRAGRERGLRVVLNPAPAQLLPADLLAQLFMITPNESEAELLTGMRVTDMASAHRAATYLQQAGVANVVITLGSKGAYLLEADATEGQLIAAAPVTALDTTAAGDCFNGALVVALAEASPLPDAVAFACRAAAISVTRMGAQASLPYRKELNELPLTL</sequence>
<comment type="subunit">
    <text evidence="12">Homodimer.</text>
</comment>
<feature type="active site" description="Proton acceptor" evidence="12">
    <location>
        <position position="259"/>
    </location>
</feature>
<dbReference type="PANTHER" id="PTHR10584:SF166">
    <property type="entry name" value="RIBOKINASE"/>
    <property type="match status" value="1"/>
</dbReference>
<dbReference type="EC" id="2.7.1.15" evidence="2 12"/>
<evidence type="ECO:0000256" key="10">
    <source>
        <dbReference type="ARBA" id="ARBA00022958"/>
    </source>
</evidence>
<reference evidence="14 15" key="1">
    <citation type="submission" date="2016-01" db="EMBL/GenBank/DDBJ databases">
        <authorList>
            <person name="Oliw E.H."/>
        </authorList>
    </citation>
    <scope>NUCLEOTIDE SEQUENCE [LARGE SCALE GENOMIC DNA]</scope>
    <source>
        <strain evidence="14 15">DY10</strain>
    </source>
</reference>
<comment type="caution">
    <text evidence="12">Lacks conserved residue(s) required for the propagation of feature annotation.</text>
</comment>
<keyword evidence="6 12" id="KW-0547">Nucleotide-binding</keyword>
<evidence type="ECO:0000256" key="3">
    <source>
        <dbReference type="ARBA" id="ARBA00016943"/>
    </source>
</evidence>
<keyword evidence="7 12" id="KW-0418">Kinase</keyword>
<evidence type="ECO:0000256" key="2">
    <source>
        <dbReference type="ARBA" id="ARBA00012035"/>
    </source>
</evidence>
<dbReference type="Pfam" id="PF00294">
    <property type="entry name" value="PfkB"/>
    <property type="match status" value="1"/>
</dbReference>
<dbReference type="InterPro" id="IPR002173">
    <property type="entry name" value="Carboh/pur_kinase_PfkB_CS"/>
</dbReference>
<dbReference type="Gene3D" id="3.40.1190.20">
    <property type="match status" value="1"/>
</dbReference>
<dbReference type="GO" id="GO:0005829">
    <property type="term" value="C:cytosol"/>
    <property type="evidence" value="ECO:0007669"/>
    <property type="project" value="TreeGrafter"/>
</dbReference>
<dbReference type="EMBL" id="CP014263">
    <property type="protein sequence ID" value="AQG79954.1"/>
    <property type="molecule type" value="Genomic_DNA"/>
</dbReference>
<evidence type="ECO:0000256" key="1">
    <source>
        <dbReference type="ARBA" id="ARBA00005380"/>
    </source>
</evidence>
<dbReference type="GO" id="GO:0019303">
    <property type="term" value="P:D-ribose catabolic process"/>
    <property type="evidence" value="ECO:0007669"/>
    <property type="project" value="UniProtKB-UniRule"/>
</dbReference>
<feature type="domain" description="Rhodanese" evidence="13">
    <location>
        <begin position="206"/>
        <end position="241"/>
    </location>
</feature>
<feature type="binding site" evidence="12">
    <location>
        <position position="259"/>
    </location>
    <ligand>
        <name>substrate</name>
    </ligand>
</feature>
<dbReference type="STRING" id="1178516.AWR27_11830"/>
<dbReference type="UniPathway" id="UPA00916">
    <property type="reaction ID" value="UER00889"/>
</dbReference>
<accession>A0A1P9WX46</accession>
<evidence type="ECO:0000256" key="12">
    <source>
        <dbReference type="HAMAP-Rule" id="MF_01987"/>
    </source>
</evidence>
<keyword evidence="8 12" id="KW-0067">ATP-binding</keyword>
<feature type="binding site" evidence="12">
    <location>
        <begin position="258"/>
        <end position="259"/>
    </location>
    <ligand>
        <name>ATP</name>
        <dbReference type="ChEBI" id="CHEBI:30616"/>
    </ligand>
</feature>
<dbReference type="CDD" id="cd01174">
    <property type="entry name" value="ribokinase"/>
    <property type="match status" value="1"/>
</dbReference>
<evidence type="ECO:0000256" key="7">
    <source>
        <dbReference type="ARBA" id="ARBA00022777"/>
    </source>
</evidence>
<dbReference type="PANTHER" id="PTHR10584">
    <property type="entry name" value="SUGAR KINASE"/>
    <property type="match status" value="1"/>
</dbReference>
<comment type="similarity">
    <text evidence="1">Belongs to the carbohydrate kinase pfkB family.</text>
</comment>
<gene>
    <name evidence="12" type="primary">rbsK</name>
    <name evidence="14" type="ORF">AWR27_11830</name>
</gene>
<feature type="binding site" evidence="12">
    <location>
        <position position="145"/>
    </location>
    <ligand>
        <name>substrate</name>
    </ligand>
</feature>
<dbReference type="GO" id="GO:0005524">
    <property type="term" value="F:ATP binding"/>
    <property type="evidence" value="ECO:0007669"/>
    <property type="project" value="UniProtKB-UniRule"/>
</dbReference>
<organism evidence="14 15">
    <name type="scientific">Spirosoma montaniterrae</name>
    <dbReference type="NCBI Taxonomy" id="1178516"/>
    <lineage>
        <taxon>Bacteria</taxon>
        <taxon>Pseudomonadati</taxon>
        <taxon>Bacteroidota</taxon>
        <taxon>Cytophagia</taxon>
        <taxon>Cytophagales</taxon>
        <taxon>Cytophagaceae</taxon>
        <taxon>Spirosoma</taxon>
    </lineage>
</organism>
<keyword evidence="11 12" id="KW-0119">Carbohydrate metabolism</keyword>
<feature type="binding site" evidence="12">
    <location>
        <position position="298"/>
    </location>
    <ligand>
        <name>K(+)</name>
        <dbReference type="ChEBI" id="CHEBI:29103"/>
    </ligand>
</feature>
<dbReference type="PRINTS" id="PR00990">
    <property type="entry name" value="RIBOKINASE"/>
</dbReference>
<evidence type="ECO:0000256" key="4">
    <source>
        <dbReference type="ARBA" id="ARBA00022679"/>
    </source>
</evidence>
<feature type="binding site" evidence="12">
    <location>
        <position position="292"/>
    </location>
    <ligand>
        <name>K(+)</name>
        <dbReference type="ChEBI" id="CHEBI:29103"/>
    </ligand>
</feature>
<dbReference type="PROSITE" id="PS00584">
    <property type="entry name" value="PFKB_KINASES_2"/>
    <property type="match status" value="1"/>
</dbReference>
<dbReference type="KEGG" id="smon:AWR27_11830"/>
<comment type="activity regulation">
    <text evidence="12">Activated by a monovalent cation that binds near, but not in, the active site. The most likely occupant of the site in vivo is potassium. Ion binding induces a conformational change that may alter substrate affinity.</text>
</comment>
<evidence type="ECO:0000256" key="11">
    <source>
        <dbReference type="ARBA" id="ARBA00023277"/>
    </source>
</evidence>
<dbReference type="GO" id="GO:0046872">
    <property type="term" value="F:metal ion binding"/>
    <property type="evidence" value="ECO:0007669"/>
    <property type="project" value="UniProtKB-KW"/>
</dbReference>
<comment type="function">
    <text evidence="12">Catalyzes the phosphorylation of ribose at O-5 in a reaction requiring ATP and magnesium. The resulting D-ribose-5-phosphate can then be used either for sythesis of nucleotides, histidine, and tryptophan, or as a component of the pentose phosphate pathway.</text>
</comment>
<dbReference type="PROSITE" id="PS50206">
    <property type="entry name" value="RHODANESE_3"/>
    <property type="match status" value="1"/>
</dbReference>
<feature type="binding site" evidence="12">
    <location>
        <begin position="225"/>
        <end position="230"/>
    </location>
    <ligand>
        <name>ATP</name>
        <dbReference type="ChEBI" id="CHEBI:30616"/>
    </ligand>
</feature>
<keyword evidence="9 12" id="KW-0460">Magnesium</keyword>
<keyword evidence="5 12" id="KW-0479">Metal-binding</keyword>
<dbReference type="InterPro" id="IPR011877">
    <property type="entry name" value="Ribokinase"/>
</dbReference>
<dbReference type="AlphaFoldDB" id="A0A1P9WX46"/>
<evidence type="ECO:0000256" key="5">
    <source>
        <dbReference type="ARBA" id="ARBA00022723"/>
    </source>
</evidence>
<comment type="catalytic activity">
    <reaction evidence="12">
        <text>D-ribose + ATP = D-ribose 5-phosphate + ADP + H(+)</text>
        <dbReference type="Rhea" id="RHEA:13697"/>
        <dbReference type="ChEBI" id="CHEBI:15378"/>
        <dbReference type="ChEBI" id="CHEBI:30616"/>
        <dbReference type="ChEBI" id="CHEBI:47013"/>
        <dbReference type="ChEBI" id="CHEBI:78346"/>
        <dbReference type="ChEBI" id="CHEBI:456216"/>
        <dbReference type="EC" id="2.7.1.15"/>
    </reaction>
</comment>
<dbReference type="InterPro" id="IPR011611">
    <property type="entry name" value="PfkB_dom"/>
</dbReference>
<dbReference type="InterPro" id="IPR029056">
    <property type="entry name" value="Ribokinase-like"/>
</dbReference>
<dbReference type="GO" id="GO:0004747">
    <property type="term" value="F:ribokinase activity"/>
    <property type="evidence" value="ECO:0007669"/>
    <property type="project" value="UniProtKB-UniRule"/>
</dbReference>
<keyword evidence="4 12" id="KW-0808">Transferase</keyword>